<evidence type="ECO:0000256" key="2">
    <source>
        <dbReference type="SAM" id="SignalP"/>
    </source>
</evidence>
<accession>A0A9X4IQ47</accession>
<gene>
    <name evidence="3" type="ORF">L9W94_11020</name>
</gene>
<dbReference type="Proteomes" id="UP001140979">
    <property type="component" value="Unassembled WGS sequence"/>
</dbReference>
<evidence type="ECO:0000256" key="1">
    <source>
        <dbReference type="PROSITE-ProRule" id="PRU00339"/>
    </source>
</evidence>
<comment type="caution">
    <text evidence="3">The sequence shown here is derived from an EMBL/GenBank/DDBJ whole genome shotgun (WGS) entry which is preliminary data.</text>
</comment>
<proteinExistence type="predicted"/>
<keyword evidence="1" id="KW-0802">TPR repeat</keyword>
<dbReference type="EMBL" id="JAKNBA010000017">
    <property type="protein sequence ID" value="MDE1242667.1"/>
    <property type="molecule type" value="Genomic_DNA"/>
</dbReference>
<sequence length="463" mass="51632">MKGYVRLVVIFLSPIFLNACANLSAGNLFSHYSAQNNVVYQSVKVGQYQQAESELPDYIAGDILDNLEKGRVYFLNQKYVESKATFELSDAAIKVQQDKALISLSDTASSVGSLAANDNLTEYIPADYELGFLHLYLSLNYLQRNDLEGALVEIRRANQVQEQARKTREADLEKAQKDMQAQGVTPNLGSVLSNYPDAGKTLQAVQNAYLLYLSALLYETSNDLNSAYVDYKRALAVMPDNPEVIDGTLRVAKRLAMKADLVQLEKQYGKASAMSEYQGRVIVLEEQSIVQAMQSWRQSLPLYDSRGNGALYSLALPYYPKAQVEGFARLAINGQPVESNVLADVNLMANQNLSERMPSIVIRQALRVFAKDQLRKEAAKDNDVGNLLLNAWNLLTEQPDTRSWITLPGQVKSTSLLVDAGEQRIELKGQEYVFSVPEKGTTLVWISRQGNNATIWHKQLGRL</sequence>
<feature type="signal peptide" evidence="2">
    <location>
        <begin position="1"/>
        <end position="21"/>
    </location>
</feature>
<dbReference type="Gene3D" id="1.25.40.10">
    <property type="entry name" value="Tetratricopeptide repeat domain"/>
    <property type="match status" value="1"/>
</dbReference>
<name>A0A9X4IQ47_9VIBR</name>
<reference evidence="3" key="1">
    <citation type="submission" date="2022-02" db="EMBL/GenBank/DDBJ databases">
        <title>Emergence and expansion in Europe of a Vibrio aestuarianus clonal complex pathogenic for oysters.</title>
        <authorList>
            <person name="Mesnil A."/>
            <person name="Travers M.-A."/>
        </authorList>
    </citation>
    <scope>NUCLEOTIDE SEQUENCE</scope>
    <source>
        <strain evidence="3">19_064_11T1</strain>
    </source>
</reference>
<dbReference type="PROSITE" id="PS50005">
    <property type="entry name" value="TPR"/>
    <property type="match status" value="1"/>
</dbReference>
<dbReference type="AlphaFoldDB" id="A0A9X4IQ47"/>
<evidence type="ECO:0000313" key="4">
    <source>
        <dbReference type="Proteomes" id="UP001140979"/>
    </source>
</evidence>
<evidence type="ECO:0000313" key="3">
    <source>
        <dbReference type="EMBL" id="MDE1242667.1"/>
    </source>
</evidence>
<keyword evidence="2" id="KW-0732">Signal</keyword>
<organism evidence="3 4">
    <name type="scientific">Vibrio aestuarianus</name>
    <dbReference type="NCBI Taxonomy" id="28171"/>
    <lineage>
        <taxon>Bacteria</taxon>
        <taxon>Pseudomonadati</taxon>
        <taxon>Pseudomonadota</taxon>
        <taxon>Gammaproteobacteria</taxon>
        <taxon>Vibrionales</taxon>
        <taxon>Vibrionaceae</taxon>
        <taxon>Vibrio</taxon>
    </lineage>
</organism>
<feature type="repeat" description="TPR" evidence="1">
    <location>
        <begin position="208"/>
        <end position="241"/>
    </location>
</feature>
<dbReference type="RefSeq" id="WP_274683312.1">
    <property type="nucleotide sequence ID" value="NZ_JAKNBA010000017.1"/>
</dbReference>
<dbReference type="InterPro" id="IPR011990">
    <property type="entry name" value="TPR-like_helical_dom_sf"/>
</dbReference>
<dbReference type="SUPFAM" id="SSF48452">
    <property type="entry name" value="TPR-like"/>
    <property type="match status" value="1"/>
</dbReference>
<dbReference type="InterPro" id="IPR019734">
    <property type="entry name" value="TPR_rpt"/>
</dbReference>
<feature type="chain" id="PRO_5040895030" description="Lipoprotein" evidence="2">
    <location>
        <begin position="22"/>
        <end position="463"/>
    </location>
</feature>
<protein>
    <recommendedName>
        <fullName evidence="5">Lipoprotein</fullName>
    </recommendedName>
</protein>
<evidence type="ECO:0008006" key="5">
    <source>
        <dbReference type="Google" id="ProtNLM"/>
    </source>
</evidence>